<name>I4AHG5_BERLS</name>
<accession>I4AHG5</accession>
<protein>
    <submittedName>
        <fullName evidence="3">UDP-N-acetylglucosamine diphosphorylase/glucosamine-1-phosphate N-acetyltransferase</fullName>
    </submittedName>
</protein>
<dbReference type="GO" id="GO:0016746">
    <property type="term" value="F:acyltransferase activity"/>
    <property type="evidence" value="ECO:0007669"/>
    <property type="project" value="UniProtKB-KW"/>
</dbReference>
<dbReference type="InterPro" id="IPR050065">
    <property type="entry name" value="GlmU-like"/>
</dbReference>
<dbReference type="Pfam" id="PF13562">
    <property type="entry name" value="NTP_transf_4"/>
    <property type="match status" value="1"/>
</dbReference>
<dbReference type="InterPro" id="IPR023917">
    <property type="entry name" value="Bifunctiontional_GlmU_bac-type"/>
</dbReference>
<keyword evidence="2" id="KW-0012">Acyltransferase</keyword>
<dbReference type="Gene3D" id="2.160.10.10">
    <property type="entry name" value="Hexapeptide repeat proteins"/>
    <property type="match status" value="1"/>
</dbReference>
<evidence type="ECO:0000313" key="3">
    <source>
        <dbReference type="EMBL" id="AFM03400.1"/>
    </source>
</evidence>
<dbReference type="PATRIC" id="fig|880071.3.peg.925"/>
<evidence type="ECO:0000256" key="2">
    <source>
        <dbReference type="ARBA" id="ARBA00023315"/>
    </source>
</evidence>
<dbReference type="InterPro" id="IPR011004">
    <property type="entry name" value="Trimer_LpxA-like_sf"/>
</dbReference>
<dbReference type="Proteomes" id="UP000006054">
    <property type="component" value="Chromosome"/>
</dbReference>
<dbReference type="AlphaFoldDB" id="I4AHG5"/>
<dbReference type="eggNOG" id="COG1207">
    <property type="taxonomic scope" value="Bacteria"/>
</dbReference>
<dbReference type="NCBIfam" id="TIGR03991">
    <property type="entry name" value="alt_bact_glmU"/>
    <property type="match status" value="1"/>
</dbReference>
<proteinExistence type="predicted"/>
<dbReference type="SUPFAM" id="SSF51161">
    <property type="entry name" value="Trimeric LpxA-like enzymes"/>
    <property type="match status" value="1"/>
</dbReference>
<dbReference type="PANTHER" id="PTHR43584">
    <property type="entry name" value="NUCLEOTIDYL TRANSFERASE"/>
    <property type="match status" value="1"/>
</dbReference>
<reference evidence="4" key="1">
    <citation type="submission" date="2012-06" db="EMBL/GenBank/DDBJ databases">
        <title>The complete genome of Flexibacter litoralis DSM 6794.</title>
        <authorList>
            <person name="Lucas S."/>
            <person name="Copeland A."/>
            <person name="Lapidus A."/>
            <person name="Glavina del Rio T."/>
            <person name="Dalin E."/>
            <person name="Tice H."/>
            <person name="Bruce D."/>
            <person name="Goodwin L."/>
            <person name="Pitluck S."/>
            <person name="Peters L."/>
            <person name="Ovchinnikova G."/>
            <person name="Lu M."/>
            <person name="Kyrpides N."/>
            <person name="Mavromatis K."/>
            <person name="Ivanova N."/>
            <person name="Brettin T."/>
            <person name="Detter J.C."/>
            <person name="Han C."/>
            <person name="Larimer F."/>
            <person name="Land M."/>
            <person name="Hauser L."/>
            <person name="Markowitz V."/>
            <person name="Cheng J.-F."/>
            <person name="Hugenholtz P."/>
            <person name="Woyke T."/>
            <person name="Wu D."/>
            <person name="Spring S."/>
            <person name="Lang E."/>
            <person name="Kopitz M."/>
            <person name="Brambilla E."/>
            <person name="Klenk H.-P."/>
            <person name="Eisen J.A."/>
        </authorList>
    </citation>
    <scope>NUCLEOTIDE SEQUENCE [LARGE SCALE GENOMIC DNA]</scope>
    <source>
        <strain evidence="4">ATCC 23117 / DSM 6794 / NBRC 15988 / NCIMB 1366 / Sio-4</strain>
    </source>
</reference>
<dbReference type="OrthoDB" id="9784832at2"/>
<keyword evidence="4" id="KW-1185">Reference proteome</keyword>
<keyword evidence="1 3" id="KW-0808">Transferase</keyword>
<dbReference type="PANTHER" id="PTHR43584:SF9">
    <property type="entry name" value="TRANSFERASE HEXAPEPTIDE REPEAT CONTAINING PROTEIN"/>
    <property type="match status" value="1"/>
</dbReference>
<dbReference type="KEGG" id="fli:Fleli_0946"/>
<dbReference type="STRING" id="880071.Fleli_0946"/>
<gene>
    <name evidence="3" type="ordered locus">Fleli_0946</name>
</gene>
<dbReference type="RefSeq" id="WP_014796858.1">
    <property type="nucleotide sequence ID" value="NC_018018.1"/>
</dbReference>
<dbReference type="EMBL" id="CP003345">
    <property type="protein sequence ID" value="AFM03400.1"/>
    <property type="molecule type" value="Genomic_DNA"/>
</dbReference>
<evidence type="ECO:0000313" key="4">
    <source>
        <dbReference type="Proteomes" id="UP000006054"/>
    </source>
</evidence>
<organism evidence="3 4">
    <name type="scientific">Bernardetia litoralis (strain ATCC 23117 / DSM 6794 / NBRC 15988 / NCIMB 1366 / Fx l1 / Sio-4)</name>
    <name type="common">Flexibacter litoralis</name>
    <dbReference type="NCBI Taxonomy" id="880071"/>
    <lineage>
        <taxon>Bacteria</taxon>
        <taxon>Pseudomonadati</taxon>
        <taxon>Bacteroidota</taxon>
        <taxon>Cytophagia</taxon>
        <taxon>Cytophagales</taxon>
        <taxon>Bernardetiaceae</taxon>
        <taxon>Bernardetia</taxon>
    </lineage>
</organism>
<sequence>MNIIFFDSLSLRTHLLPFTFTRPIADLRVGILTIKEKFETYFNQFLINTTHNIDDIEVEKHTFSFLTQNYLQEKFPTHFEGKENLYINGAVLPNSDFFEKLKSIPLETAVFSENGNELIAFKTFTEFKSVEKFYDFALKVAKQKTEKIQIEFLQRTWDIFRANKREIEQDFEWITTGRKTQTVTDKNTVLYNEERIFIEEGVTIKAAILNAEKGSIYIGKNATIEEGAIIRGSFALGEGSVINTGANMRGDTTIGKFCKIGGEVSNCVFFGYSNKSHDGFLGNAVIGEWCNLGAATNCSNLKNNYGTVRIWNYAEENYEKTELQFCGLLMGDHSKSGICTMFNTATVVGTGANVFGEGFPPKFIPSFAWGNGNHQTKFVTTHLDAMFKTAERVMIRRDVKFTETERKIMKHVFEETDNYRFWESNPMFS</sequence>
<dbReference type="HOGENOM" id="CLU_055419_0_0_10"/>
<dbReference type="GO" id="GO:0016779">
    <property type="term" value="F:nucleotidyltransferase activity"/>
    <property type="evidence" value="ECO:0007669"/>
    <property type="project" value="UniProtKB-ARBA"/>
</dbReference>
<evidence type="ECO:0000256" key="1">
    <source>
        <dbReference type="ARBA" id="ARBA00022679"/>
    </source>
</evidence>